<evidence type="ECO:0000256" key="1">
    <source>
        <dbReference type="SAM" id="MobiDB-lite"/>
    </source>
</evidence>
<evidence type="ECO:0000313" key="2">
    <source>
        <dbReference type="EMBL" id="CAK7268353.1"/>
    </source>
</evidence>
<feature type="region of interest" description="Disordered" evidence="1">
    <location>
        <begin position="1"/>
        <end position="128"/>
    </location>
</feature>
<feature type="compositionally biased region" description="Polar residues" evidence="1">
    <location>
        <begin position="817"/>
        <end position="834"/>
    </location>
</feature>
<feature type="region of interest" description="Disordered" evidence="1">
    <location>
        <begin position="199"/>
        <end position="237"/>
    </location>
</feature>
<dbReference type="Proteomes" id="UP001642502">
    <property type="component" value="Unassembled WGS sequence"/>
</dbReference>
<comment type="caution">
    <text evidence="2">The sequence shown here is derived from an EMBL/GenBank/DDBJ whole genome shotgun (WGS) entry which is preliminary data.</text>
</comment>
<gene>
    <name evidence="2" type="ORF">SEPCBS119000_003018</name>
</gene>
<feature type="region of interest" description="Disordered" evidence="1">
    <location>
        <begin position="404"/>
        <end position="483"/>
    </location>
</feature>
<feature type="region of interest" description="Disordered" evidence="1">
    <location>
        <begin position="628"/>
        <end position="857"/>
    </location>
</feature>
<feature type="compositionally biased region" description="Polar residues" evidence="1">
    <location>
        <begin position="666"/>
        <end position="695"/>
    </location>
</feature>
<sequence>MAPLTRRRSARLASNCKPTGIASVPALDSLAEQAEDLPSSPMLPPPQTPAGSSPAKPSRSEMRPRKANGLKEPPSSALRLGFADIETARQDSPTTAKSNKIAAMASLKASDSPEQLTSTPSKKRSPLSAIPSFSFRFSRVKQNDVDTISGTSADEEVAFAKNKASSTITAGTPDLGLSDEAQRMMEELRGEAQKIRADLELQREQESTRQEQEEDGKLAGRRIAQPRSRTGRYSAAHSAEFDKMSSIANHPSAFRIARFTPVKSTAVSSGATTTTPATASQVRGLKRTQSKADLNETPSSKSVLKTPASAAAGMSTAKKRLNPLFTDNAKLPQSMRKGNILFMTNDEERSVSAAKRFKQSHNDDASSSRHLALAESSLPQPAPLGGIMASIGRSYTTASLLTPTKASSLTRSTSVKGSSILDGASLPPKTPNKTPSKPTRQLFSPLKKSATTSLLQTSACTPPSKTASAKHAANASKPSIRATESNKMVASTLPSATKVSFQANTKAARTVLPGPAPADIVTFPKTPAPPRVTDRIFPPRVAATTPRQKLVKRVAFTPSTERAVLSEKSPSIFRSGIPRSVLKSHTGPQDSGMAEGDRFEADTESPSSRCRLGATIFYPDLSGHELLGGSLSDDHSKKPLAPSASLAPPPPTPSVPGTFTFRSDKTIQFGQTSPIGFGSSPGQVSLRQVRTSTSHRIPGSFPGTSYIGDKMTALVTTDGPDKENTRPITISNIPHGLANKKRHRVSEADEAAEEEAKRAAKKQKNSAPVPEGEALLAPRLAGKTMPVSSARNGPIGPRGTPYKSSLQRASPVKKTAHVSSTSFAAPSPSKTSGSPVKKRPGLTMSRLDSLSRPKLRK</sequence>
<feature type="region of interest" description="Disordered" evidence="1">
    <location>
        <begin position="576"/>
        <end position="607"/>
    </location>
</feature>
<reference evidence="2 3" key="1">
    <citation type="submission" date="2024-01" db="EMBL/GenBank/DDBJ databases">
        <authorList>
            <person name="Allen C."/>
            <person name="Tagirdzhanova G."/>
        </authorList>
    </citation>
    <scope>NUCLEOTIDE SEQUENCE [LARGE SCALE GENOMIC DNA]</scope>
    <source>
        <strain evidence="2 3">CBS 119000</strain>
    </source>
</reference>
<feature type="compositionally biased region" description="Polar residues" evidence="1">
    <location>
        <begin position="449"/>
        <end position="467"/>
    </location>
</feature>
<evidence type="ECO:0008006" key="4">
    <source>
        <dbReference type="Google" id="ProtNLM"/>
    </source>
</evidence>
<feature type="compositionally biased region" description="Low complexity" evidence="1">
    <location>
        <begin position="265"/>
        <end position="280"/>
    </location>
</feature>
<feature type="compositionally biased region" description="Basic residues" evidence="1">
    <location>
        <begin position="1"/>
        <end position="10"/>
    </location>
</feature>
<feature type="compositionally biased region" description="Polar residues" evidence="1">
    <location>
        <begin position="404"/>
        <end position="417"/>
    </location>
</feature>
<accession>A0ABP0DJB2</accession>
<dbReference type="EMBL" id="CAWUON010000036">
    <property type="protein sequence ID" value="CAK7268353.1"/>
    <property type="molecule type" value="Genomic_DNA"/>
</dbReference>
<name>A0ABP0DJB2_9PEZI</name>
<feature type="compositionally biased region" description="Basic and acidic residues" evidence="1">
    <location>
        <begin position="199"/>
        <end position="218"/>
    </location>
</feature>
<protein>
    <recommendedName>
        <fullName evidence="4">Erythromycin esterase</fullName>
    </recommendedName>
</protein>
<keyword evidence="3" id="KW-1185">Reference proteome</keyword>
<proteinExistence type="predicted"/>
<organism evidence="2 3">
    <name type="scientific">Sporothrix epigloea</name>
    <dbReference type="NCBI Taxonomy" id="1892477"/>
    <lineage>
        <taxon>Eukaryota</taxon>
        <taxon>Fungi</taxon>
        <taxon>Dikarya</taxon>
        <taxon>Ascomycota</taxon>
        <taxon>Pezizomycotina</taxon>
        <taxon>Sordariomycetes</taxon>
        <taxon>Sordariomycetidae</taxon>
        <taxon>Ophiostomatales</taxon>
        <taxon>Ophiostomataceae</taxon>
        <taxon>Sporothrix</taxon>
    </lineage>
</organism>
<evidence type="ECO:0000313" key="3">
    <source>
        <dbReference type="Proteomes" id="UP001642502"/>
    </source>
</evidence>
<feature type="region of interest" description="Disordered" evidence="1">
    <location>
        <begin position="265"/>
        <end position="315"/>
    </location>
</feature>